<reference evidence="2" key="1">
    <citation type="journal article" date="2019" name="Int. J. Syst. Evol. Microbiol.">
        <title>The Global Catalogue of Microorganisms (GCM) 10K type strain sequencing project: providing services to taxonomists for standard genome sequencing and annotation.</title>
        <authorList>
            <consortium name="The Broad Institute Genomics Platform"/>
            <consortium name="The Broad Institute Genome Sequencing Center for Infectious Disease"/>
            <person name="Wu L."/>
            <person name="Ma J."/>
        </authorList>
    </citation>
    <scope>NUCLEOTIDE SEQUENCE [LARGE SCALE GENOMIC DNA]</scope>
    <source>
        <strain evidence="2">CGMCC 4.1648</strain>
    </source>
</reference>
<dbReference type="Proteomes" id="UP001595829">
    <property type="component" value="Unassembled WGS sequence"/>
</dbReference>
<proteinExistence type="predicted"/>
<evidence type="ECO:0000313" key="1">
    <source>
        <dbReference type="EMBL" id="MFC5026490.1"/>
    </source>
</evidence>
<evidence type="ECO:0000313" key="2">
    <source>
        <dbReference type="Proteomes" id="UP001595829"/>
    </source>
</evidence>
<protein>
    <submittedName>
        <fullName evidence="1">Uncharacterized protein</fullName>
    </submittedName>
</protein>
<accession>A0ABV9XM79</accession>
<keyword evidence="2" id="KW-1185">Reference proteome</keyword>
<dbReference type="EMBL" id="JBHSJD010000025">
    <property type="protein sequence ID" value="MFC5026490.1"/>
    <property type="molecule type" value="Genomic_DNA"/>
</dbReference>
<comment type="caution">
    <text evidence="1">The sequence shown here is derived from an EMBL/GenBank/DDBJ whole genome shotgun (WGS) entry which is preliminary data.</text>
</comment>
<gene>
    <name evidence="1" type="ORF">ACFPM3_30595</name>
</gene>
<sequence>MVLVVTRTCGGRIWRLADTCAACAAAIPDAAVVPDTLTSHVSDMQTPGRGRIRRRLRTDTPHRESKQTHVRNMLSYLAVALPSTVSSEARLVALQSALRCSGSGEVHMARGLMRAMRLLGACAVWQELHDARWLCLEPLARHSGAPVTARLLDAAVLTQAPGRLERAQAADWALRTAHCPAVRRFSARVRLAALALAAHTAEGSCGGEEEAERLGRVAGLDIDGLLPVLEELLDAGVVVSWRLVQDGDVQWVLAQGTQ</sequence>
<organism evidence="1 2">
    <name type="scientific">Streptomyces coeruleoprunus</name>
    <dbReference type="NCBI Taxonomy" id="285563"/>
    <lineage>
        <taxon>Bacteria</taxon>
        <taxon>Bacillati</taxon>
        <taxon>Actinomycetota</taxon>
        <taxon>Actinomycetes</taxon>
        <taxon>Kitasatosporales</taxon>
        <taxon>Streptomycetaceae</taxon>
        <taxon>Streptomyces</taxon>
    </lineage>
</organism>
<dbReference type="RefSeq" id="WP_345685853.1">
    <property type="nucleotide sequence ID" value="NZ_BAABIT010000001.1"/>
</dbReference>
<name>A0ABV9XM79_9ACTN</name>